<organism evidence="6 7">
    <name type="scientific">Coccomyxa viridis</name>
    <dbReference type="NCBI Taxonomy" id="1274662"/>
    <lineage>
        <taxon>Eukaryota</taxon>
        <taxon>Viridiplantae</taxon>
        <taxon>Chlorophyta</taxon>
        <taxon>core chlorophytes</taxon>
        <taxon>Trebouxiophyceae</taxon>
        <taxon>Trebouxiophyceae incertae sedis</taxon>
        <taxon>Coccomyxaceae</taxon>
        <taxon>Coccomyxa</taxon>
    </lineage>
</organism>
<evidence type="ECO:0000256" key="3">
    <source>
        <dbReference type="PROSITE-ProRule" id="PRU00209"/>
    </source>
</evidence>
<dbReference type="InterPro" id="IPR002547">
    <property type="entry name" value="tRNA-bd_dom"/>
</dbReference>
<evidence type="ECO:0000259" key="5">
    <source>
        <dbReference type="PROSITE" id="PS50886"/>
    </source>
</evidence>
<gene>
    <name evidence="6" type="primary">g1806</name>
    <name evidence="6" type="ORF">VP750_LOCUS1542</name>
</gene>
<evidence type="ECO:0000256" key="4">
    <source>
        <dbReference type="SAM" id="MobiDB-lite"/>
    </source>
</evidence>
<comment type="caution">
    <text evidence="6">The sequence shown here is derived from an EMBL/GenBank/DDBJ whole genome shotgun (WGS) entry which is preliminary data.</text>
</comment>
<feature type="region of interest" description="Disordered" evidence="4">
    <location>
        <begin position="31"/>
        <end position="86"/>
    </location>
</feature>
<dbReference type="Pfam" id="PF01588">
    <property type="entry name" value="tRNA_bind"/>
    <property type="match status" value="1"/>
</dbReference>
<evidence type="ECO:0000256" key="2">
    <source>
        <dbReference type="ARBA" id="ARBA00022884"/>
    </source>
</evidence>
<accession>A0ABP1FP35</accession>
<feature type="compositionally biased region" description="Low complexity" evidence="4">
    <location>
        <begin position="31"/>
        <end position="48"/>
    </location>
</feature>
<proteinExistence type="predicted"/>
<keyword evidence="7" id="KW-1185">Reference proteome</keyword>
<evidence type="ECO:0000313" key="7">
    <source>
        <dbReference type="Proteomes" id="UP001497392"/>
    </source>
</evidence>
<dbReference type="PANTHER" id="PTHR11586">
    <property type="entry name" value="TRNA-AMINOACYLATION COFACTOR ARC1 FAMILY MEMBER"/>
    <property type="match status" value="1"/>
</dbReference>
<keyword evidence="1 3" id="KW-0820">tRNA-binding</keyword>
<dbReference type="PANTHER" id="PTHR11586:SF37">
    <property type="entry name" value="TRNA-BINDING DOMAIN-CONTAINING PROTEIN"/>
    <property type="match status" value="1"/>
</dbReference>
<dbReference type="EMBL" id="CAXHTA020000002">
    <property type="protein sequence ID" value="CAL5219883.1"/>
    <property type="molecule type" value="Genomic_DNA"/>
</dbReference>
<evidence type="ECO:0000256" key="1">
    <source>
        <dbReference type="ARBA" id="ARBA00022555"/>
    </source>
</evidence>
<dbReference type="PROSITE" id="PS50886">
    <property type="entry name" value="TRBD"/>
    <property type="match status" value="1"/>
</dbReference>
<keyword evidence="2 3" id="KW-0694">RNA-binding</keyword>
<reference evidence="6 7" key="1">
    <citation type="submission" date="2024-06" db="EMBL/GenBank/DDBJ databases">
        <authorList>
            <person name="Kraege A."/>
            <person name="Thomma B."/>
        </authorList>
    </citation>
    <scope>NUCLEOTIDE SEQUENCE [LARGE SCALE GENOMIC DNA]</scope>
</reference>
<dbReference type="Gene3D" id="2.40.50.140">
    <property type="entry name" value="Nucleic acid-binding proteins"/>
    <property type="match status" value="1"/>
</dbReference>
<sequence length="260" mass="27053">MGQGSRLDDALRKIDELLALLPAQPDLGKACASTEASSAVSAPAEPSSNIPQAEVHAQAACNEDLPRQGQQQPKKKKAAKAPAAPSAPATIGDGLFYRAHLQVVRISTVEDTESTKLFKTSIDLGNGESRQVVAGLKGHIAAAELQGRLAVAILNLKPAKLAGMASEAMLLAADAPQEDGAELVRVLRPPEGSEVGDKVFLEGGAAPSEYAKTLKSEPWRSIVESLRVQDGKATFEGKALCTAKGAVTLPPEMPNGASIH</sequence>
<protein>
    <submittedName>
        <fullName evidence="6">G1806 protein</fullName>
    </submittedName>
</protein>
<dbReference type="Proteomes" id="UP001497392">
    <property type="component" value="Unassembled WGS sequence"/>
</dbReference>
<dbReference type="InterPro" id="IPR012340">
    <property type="entry name" value="NA-bd_OB-fold"/>
</dbReference>
<feature type="domain" description="TRNA-binding" evidence="5">
    <location>
        <begin position="95"/>
        <end position="200"/>
    </location>
</feature>
<dbReference type="SUPFAM" id="SSF50249">
    <property type="entry name" value="Nucleic acid-binding proteins"/>
    <property type="match status" value="1"/>
</dbReference>
<dbReference type="InterPro" id="IPR051270">
    <property type="entry name" value="Tyrosine-tRNA_ligase_regulator"/>
</dbReference>
<name>A0ABP1FP35_9CHLO</name>
<evidence type="ECO:0000313" key="6">
    <source>
        <dbReference type="EMBL" id="CAL5219883.1"/>
    </source>
</evidence>